<evidence type="ECO:0000313" key="8">
    <source>
        <dbReference type="Proteomes" id="UP001501588"/>
    </source>
</evidence>
<comment type="caution">
    <text evidence="4">Lacks conserved residue(s) required for the propagation of feature annotation.</text>
</comment>
<dbReference type="EMBL" id="BAAAFZ010000008">
    <property type="protein sequence ID" value="GAA0573805.1"/>
    <property type="molecule type" value="Genomic_DNA"/>
</dbReference>
<sequence>MTTRRRYALTLEYDGAPFVGWQRQDNGLSVQQVLEEAAARLNNGVPPLAVAAGRTDAGVHAEGQVAEIEIAAGELPPERVREALNFHTRPHPVSAVRAAVAPEGWSARFSAVRRGYRYRILNRRARPALDIGRVWHVQGRLDTEAMHAAAQALLGRHDFSAFRAASCQAKTAERTLDRLDVSRLGDEVVVTAEARSFLHHQVRNLVGTLAMVGLGRRGPEWPRRVLDGRDRTRAGQTAPAEGLCFVFVRYNVEPEWT</sequence>
<dbReference type="Pfam" id="PF01416">
    <property type="entry name" value="PseudoU_synth_1"/>
    <property type="match status" value="2"/>
</dbReference>
<dbReference type="RefSeq" id="WP_343894117.1">
    <property type="nucleotide sequence ID" value="NZ_BAAAFZ010000008.1"/>
</dbReference>
<dbReference type="SUPFAM" id="SSF55120">
    <property type="entry name" value="Pseudouridine synthase"/>
    <property type="match status" value="1"/>
</dbReference>
<accession>A0ABN1EUA7</accession>
<evidence type="ECO:0000256" key="2">
    <source>
        <dbReference type="ARBA" id="ARBA00022694"/>
    </source>
</evidence>
<dbReference type="HAMAP" id="MF_00171">
    <property type="entry name" value="TruA"/>
    <property type="match status" value="1"/>
</dbReference>
<dbReference type="InterPro" id="IPR001406">
    <property type="entry name" value="PsdUridine_synth_TruA"/>
</dbReference>
<comment type="catalytic activity">
    <reaction evidence="4 5">
        <text>uridine(38/39/40) in tRNA = pseudouridine(38/39/40) in tRNA</text>
        <dbReference type="Rhea" id="RHEA:22376"/>
        <dbReference type="Rhea" id="RHEA-COMP:10085"/>
        <dbReference type="Rhea" id="RHEA-COMP:10087"/>
        <dbReference type="ChEBI" id="CHEBI:65314"/>
        <dbReference type="ChEBI" id="CHEBI:65315"/>
        <dbReference type="EC" id="5.4.99.12"/>
    </reaction>
</comment>
<evidence type="ECO:0000256" key="3">
    <source>
        <dbReference type="ARBA" id="ARBA00023235"/>
    </source>
</evidence>
<dbReference type="Proteomes" id="UP001501588">
    <property type="component" value="Unassembled WGS sequence"/>
</dbReference>
<evidence type="ECO:0000256" key="5">
    <source>
        <dbReference type="RuleBase" id="RU003792"/>
    </source>
</evidence>
<dbReference type="CDD" id="cd02570">
    <property type="entry name" value="PseudoU_synth_EcTruA"/>
    <property type="match status" value="1"/>
</dbReference>
<dbReference type="PANTHER" id="PTHR11142">
    <property type="entry name" value="PSEUDOURIDYLATE SYNTHASE"/>
    <property type="match status" value="1"/>
</dbReference>
<dbReference type="InterPro" id="IPR020097">
    <property type="entry name" value="PsdUridine_synth_TruA_a/b_dom"/>
</dbReference>
<reference evidence="7 8" key="1">
    <citation type="journal article" date="2019" name="Int. J. Syst. Evol. Microbiol.">
        <title>The Global Catalogue of Microorganisms (GCM) 10K type strain sequencing project: providing services to taxonomists for standard genome sequencing and annotation.</title>
        <authorList>
            <consortium name="The Broad Institute Genomics Platform"/>
            <consortium name="The Broad Institute Genome Sequencing Center for Infectious Disease"/>
            <person name="Wu L."/>
            <person name="Ma J."/>
        </authorList>
    </citation>
    <scope>NUCLEOTIDE SEQUENCE [LARGE SCALE GENOMIC DNA]</scope>
    <source>
        <strain evidence="7 8">JCM 9933</strain>
    </source>
</reference>
<protein>
    <recommendedName>
        <fullName evidence="4">tRNA pseudouridine synthase A</fullName>
        <ecNumber evidence="4">5.4.99.12</ecNumber>
    </recommendedName>
    <alternativeName>
        <fullName evidence="4">tRNA pseudouridine(38-40) synthase</fullName>
    </alternativeName>
    <alternativeName>
        <fullName evidence="4">tRNA pseudouridylate synthase I</fullName>
    </alternativeName>
    <alternativeName>
        <fullName evidence="4">tRNA-uridine isomerase I</fullName>
    </alternativeName>
</protein>
<organism evidence="7 8">
    <name type="scientific">Craurococcus roseus</name>
    <dbReference type="NCBI Taxonomy" id="77585"/>
    <lineage>
        <taxon>Bacteria</taxon>
        <taxon>Pseudomonadati</taxon>
        <taxon>Pseudomonadota</taxon>
        <taxon>Alphaproteobacteria</taxon>
        <taxon>Acetobacterales</taxon>
        <taxon>Acetobacteraceae</taxon>
        <taxon>Craurococcus</taxon>
    </lineage>
</organism>
<evidence type="ECO:0000313" key="7">
    <source>
        <dbReference type="EMBL" id="GAA0573805.1"/>
    </source>
</evidence>
<feature type="domain" description="Pseudouridine synthase I TruA alpha/beta" evidence="6">
    <location>
        <begin position="149"/>
        <end position="251"/>
    </location>
</feature>
<dbReference type="PANTHER" id="PTHR11142:SF0">
    <property type="entry name" value="TRNA PSEUDOURIDINE SYNTHASE-LIKE 1"/>
    <property type="match status" value="1"/>
</dbReference>
<comment type="similarity">
    <text evidence="1 4 5">Belongs to the tRNA pseudouridine synthase TruA family.</text>
</comment>
<keyword evidence="8" id="KW-1185">Reference proteome</keyword>
<dbReference type="InterPro" id="IPR020094">
    <property type="entry name" value="TruA/RsuA/RluB/E/F_N"/>
</dbReference>
<comment type="subunit">
    <text evidence="4">Homodimer.</text>
</comment>
<feature type="active site" description="Nucleophile" evidence="4">
    <location>
        <position position="56"/>
    </location>
</feature>
<keyword evidence="2 4" id="KW-0819">tRNA processing</keyword>
<dbReference type="PIRSF" id="PIRSF001430">
    <property type="entry name" value="tRNA_psdUrid_synth"/>
    <property type="match status" value="1"/>
</dbReference>
<evidence type="ECO:0000256" key="1">
    <source>
        <dbReference type="ARBA" id="ARBA00009375"/>
    </source>
</evidence>
<dbReference type="Gene3D" id="3.30.70.660">
    <property type="entry name" value="Pseudouridine synthase I, catalytic domain, C-terminal subdomain"/>
    <property type="match status" value="1"/>
</dbReference>
<gene>
    <name evidence="4 7" type="primary">truA</name>
    <name evidence="7" type="ORF">GCM10009416_10630</name>
</gene>
<comment type="caution">
    <text evidence="7">The sequence shown here is derived from an EMBL/GenBank/DDBJ whole genome shotgun (WGS) entry which is preliminary data.</text>
</comment>
<feature type="binding site" evidence="4">
    <location>
        <position position="116"/>
    </location>
    <ligand>
        <name>substrate</name>
    </ligand>
</feature>
<dbReference type="EC" id="5.4.99.12" evidence="4"/>
<comment type="function">
    <text evidence="4">Formation of pseudouridine at positions 38, 39 and 40 in the anticodon stem and loop of transfer RNAs.</text>
</comment>
<evidence type="ECO:0000259" key="6">
    <source>
        <dbReference type="Pfam" id="PF01416"/>
    </source>
</evidence>
<name>A0ABN1EUA7_9PROT</name>
<dbReference type="InterPro" id="IPR020095">
    <property type="entry name" value="PsdUridine_synth_TruA_C"/>
</dbReference>
<evidence type="ECO:0000256" key="4">
    <source>
        <dbReference type="HAMAP-Rule" id="MF_00171"/>
    </source>
</evidence>
<dbReference type="NCBIfam" id="TIGR00071">
    <property type="entry name" value="hisT_truA"/>
    <property type="match status" value="1"/>
</dbReference>
<proteinExistence type="inferred from homology"/>
<dbReference type="InterPro" id="IPR020103">
    <property type="entry name" value="PsdUridine_synth_cat_dom_sf"/>
</dbReference>
<feature type="domain" description="Pseudouridine synthase I TruA alpha/beta" evidence="6">
    <location>
        <begin position="12"/>
        <end position="109"/>
    </location>
</feature>
<keyword evidence="3 4" id="KW-0413">Isomerase</keyword>
<dbReference type="Gene3D" id="3.30.70.580">
    <property type="entry name" value="Pseudouridine synthase I, catalytic domain, N-terminal subdomain"/>
    <property type="match status" value="1"/>
</dbReference>